<evidence type="ECO:0000256" key="2">
    <source>
        <dbReference type="ARBA" id="ARBA00022827"/>
    </source>
</evidence>
<comment type="caution">
    <text evidence="7">The sequence shown here is derived from an EMBL/GenBank/DDBJ whole genome shotgun (WGS) entry which is preliminary data.</text>
</comment>
<dbReference type="Pfam" id="PF03441">
    <property type="entry name" value="FAD_binding_7"/>
    <property type="match status" value="1"/>
</dbReference>
<dbReference type="InterPro" id="IPR036155">
    <property type="entry name" value="Crypto/Photolyase_N_sf"/>
</dbReference>
<gene>
    <name evidence="7" type="ORF">H5V44_04790</name>
</gene>
<evidence type="ECO:0000256" key="1">
    <source>
        <dbReference type="ARBA" id="ARBA00022630"/>
    </source>
</evidence>
<dbReference type="GO" id="GO:0006950">
    <property type="term" value="P:response to stress"/>
    <property type="evidence" value="ECO:0007669"/>
    <property type="project" value="UniProtKB-ARBA"/>
</dbReference>
<dbReference type="GO" id="GO:0071949">
    <property type="term" value="F:FAD binding"/>
    <property type="evidence" value="ECO:0007669"/>
    <property type="project" value="TreeGrafter"/>
</dbReference>
<keyword evidence="2 4" id="KW-0274">FAD</keyword>
<dbReference type="GO" id="GO:0009416">
    <property type="term" value="P:response to light stimulus"/>
    <property type="evidence" value="ECO:0007669"/>
    <property type="project" value="TreeGrafter"/>
</dbReference>
<dbReference type="InterPro" id="IPR005101">
    <property type="entry name" value="Cryptochr/Photolyase_FAD-bd"/>
</dbReference>
<dbReference type="PANTHER" id="PTHR11455:SF18">
    <property type="entry name" value="SI:CH1073-390K14.1"/>
    <property type="match status" value="1"/>
</dbReference>
<accession>A0A7J9SI14</accession>
<comment type="cofactor">
    <cofactor evidence="4">
        <name>FAD</name>
        <dbReference type="ChEBI" id="CHEBI:57692"/>
    </cofactor>
    <text evidence="4">Binds 1 FAD per subunit.</text>
</comment>
<dbReference type="Proteomes" id="UP000546257">
    <property type="component" value="Unassembled WGS sequence"/>
</dbReference>
<dbReference type="PROSITE" id="PS00394">
    <property type="entry name" value="DNA_PHOTOLYASES_1_1"/>
    <property type="match status" value="1"/>
</dbReference>
<keyword evidence="8" id="KW-1185">Reference proteome</keyword>
<feature type="binding site" evidence="4">
    <location>
        <position position="278"/>
    </location>
    <ligand>
        <name>FAD</name>
        <dbReference type="ChEBI" id="CHEBI:57692"/>
    </ligand>
</feature>
<dbReference type="InterPro" id="IPR018394">
    <property type="entry name" value="DNA_photolyase_1_CS_C"/>
</dbReference>
<dbReference type="AlphaFoldDB" id="A0A7J9SI14"/>
<dbReference type="GO" id="GO:0003904">
    <property type="term" value="F:deoxyribodipyrimidine photo-lyase activity"/>
    <property type="evidence" value="ECO:0007669"/>
    <property type="project" value="TreeGrafter"/>
</dbReference>
<dbReference type="GO" id="GO:0003677">
    <property type="term" value="F:DNA binding"/>
    <property type="evidence" value="ECO:0007669"/>
    <property type="project" value="TreeGrafter"/>
</dbReference>
<evidence type="ECO:0000256" key="4">
    <source>
        <dbReference type="PIRSR" id="PIRSR602081-1"/>
    </source>
</evidence>
<dbReference type="InterPro" id="IPR014729">
    <property type="entry name" value="Rossmann-like_a/b/a_fold"/>
</dbReference>
<dbReference type="Pfam" id="PF00875">
    <property type="entry name" value="DNA_photolyase"/>
    <property type="match status" value="1"/>
</dbReference>
<evidence type="ECO:0000313" key="8">
    <source>
        <dbReference type="Proteomes" id="UP000546257"/>
    </source>
</evidence>
<dbReference type="GO" id="GO:0006139">
    <property type="term" value="P:nucleobase-containing compound metabolic process"/>
    <property type="evidence" value="ECO:0007669"/>
    <property type="project" value="UniProtKB-ARBA"/>
</dbReference>
<dbReference type="SUPFAM" id="SSF48173">
    <property type="entry name" value="Cryptochrome/photolyase FAD-binding domain"/>
    <property type="match status" value="1"/>
</dbReference>
<dbReference type="Gene3D" id="3.40.50.620">
    <property type="entry name" value="HUPs"/>
    <property type="match status" value="1"/>
</dbReference>
<name>A0A7J9SI14_9EURY</name>
<dbReference type="RefSeq" id="WP_185191957.1">
    <property type="nucleotide sequence ID" value="NZ_JACKXD010000001.1"/>
</dbReference>
<dbReference type="EMBL" id="JACKXD010000001">
    <property type="protein sequence ID" value="MBB6645617.1"/>
    <property type="molecule type" value="Genomic_DNA"/>
</dbReference>
<feature type="binding site" evidence="4">
    <location>
        <position position="230"/>
    </location>
    <ligand>
        <name>FAD</name>
        <dbReference type="ChEBI" id="CHEBI:57692"/>
    </ligand>
</feature>
<evidence type="ECO:0000313" key="7">
    <source>
        <dbReference type="EMBL" id="MBB6645617.1"/>
    </source>
</evidence>
<dbReference type="PANTHER" id="PTHR11455">
    <property type="entry name" value="CRYPTOCHROME"/>
    <property type="match status" value="1"/>
</dbReference>
<evidence type="ECO:0000259" key="6">
    <source>
        <dbReference type="PROSITE" id="PS51645"/>
    </source>
</evidence>
<dbReference type="InterPro" id="IPR002081">
    <property type="entry name" value="Cryptochrome/DNA_photolyase_1"/>
</dbReference>
<evidence type="ECO:0000256" key="3">
    <source>
        <dbReference type="ARBA" id="ARBA00022991"/>
    </source>
</evidence>
<dbReference type="Gene3D" id="1.25.40.80">
    <property type="match status" value="1"/>
</dbReference>
<dbReference type="PROSITE" id="PS51645">
    <property type="entry name" value="PHR_CRY_ALPHA_BETA"/>
    <property type="match status" value="1"/>
</dbReference>
<dbReference type="Gene3D" id="1.10.579.10">
    <property type="entry name" value="DNA Cyclobutane Dipyrimidine Photolyase, subunit A, domain 3"/>
    <property type="match status" value="1"/>
</dbReference>
<feature type="region of interest" description="Disordered" evidence="5">
    <location>
        <begin position="494"/>
        <end position="539"/>
    </location>
</feature>
<organism evidence="7 8">
    <name type="scientific">Halobellus ruber</name>
    <dbReference type="NCBI Taxonomy" id="2761102"/>
    <lineage>
        <taxon>Archaea</taxon>
        <taxon>Methanobacteriati</taxon>
        <taxon>Methanobacteriota</taxon>
        <taxon>Stenosarchaea group</taxon>
        <taxon>Halobacteria</taxon>
        <taxon>Halobacteriales</taxon>
        <taxon>Haloferacaceae</taxon>
        <taxon>Halobellus</taxon>
    </lineage>
</organism>
<evidence type="ECO:0000256" key="5">
    <source>
        <dbReference type="SAM" id="MobiDB-lite"/>
    </source>
</evidence>
<sequence length="539" mass="59246">MSDSTAVDLGDRPLETAIPTLDAGESGTVVWHREHLRITDHPVVAAAAEADSLLPVFVFDPSFYGADGLACDARVGFLHDCLADLDAQYRTAADAGLTLAHGDPVEVLGRFRDAGWDVVTAATPSGRYGLERDRRARSEAGVSFVDGDGLVRGVDRPRDGWREHVEAWLTDDHHVWNPEAVSVRGVTTGVTIGGIESAYGVEPAKSMVPEGGTTAARRNLAAFVDRIREYPGNISSPVDAREGTSGLSPHLKFGCLSVRQVYQYVAATAPACRGTETFVSRLFWNKHYEQKLEDWPEWLDTAVNPVLQGFNADRRDEGLIEAWKAGETGYPMVDASMRCLAETGWLNFRMRALCVSFYYHLLQQPWQEGADWFHHHLLDSVASINYTQWQSQCGLVGRPTMRRYNPRKQVRDQDPEGEFIRRWVPELEPLPDEHLDRPERTPLSVQSDCGVIVGETYPRPVVDYDAARQEFGERIAAVRPDAADALGRPEIADRASLSGGRDAAAAIARKHGRGSVDDGSEPEAAEQSRLDAFGGDGAA</sequence>
<dbReference type="InterPro" id="IPR006050">
    <property type="entry name" value="DNA_photolyase_N"/>
</dbReference>
<reference evidence="7 8" key="1">
    <citation type="submission" date="2020-08" db="EMBL/GenBank/DDBJ databases">
        <authorList>
            <person name="Seo M.-J."/>
        </authorList>
    </citation>
    <scope>NUCLEOTIDE SEQUENCE [LARGE SCALE GENOMIC DNA]</scope>
    <source>
        <strain evidence="7 8">MBLA0160</strain>
    </source>
</reference>
<keyword evidence="3" id="KW-0157">Chromophore</keyword>
<feature type="binding site" evidence="4">
    <location>
        <begin position="244"/>
        <end position="248"/>
    </location>
    <ligand>
        <name>FAD</name>
        <dbReference type="ChEBI" id="CHEBI:57692"/>
    </ligand>
</feature>
<protein>
    <submittedName>
        <fullName evidence="7">Deoxyribodipyrimidine photo-lyase/cryptochrome family protein</fullName>
    </submittedName>
</protein>
<proteinExistence type="predicted"/>
<dbReference type="SUPFAM" id="SSF52425">
    <property type="entry name" value="Cryptochrome/photolyase, N-terminal domain"/>
    <property type="match status" value="1"/>
</dbReference>
<keyword evidence="1 4" id="KW-0285">Flavoprotein</keyword>
<keyword evidence="7" id="KW-0456">Lyase</keyword>
<feature type="domain" description="Photolyase/cryptochrome alpha/beta" evidence="6">
    <location>
        <begin position="26"/>
        <end position="150"/>
    </location>
</feature>
<dbReference type="InterPro" id="IPR036134">
    <property type="entry name" value="Crypto/Photolyase_FAD-like_sf"/>
</dbReference>